<dbReference type="SMART" id="SM00382">
    <property type="entry name" value="AAA"/>
    <property type="match status" value="1"/>
</dbReference>
<evidence type="ECO:0000256" key="2">
    <source>
        <dbReference type="ARBA" id="ARBA00004202"/>
    </source>
</evidence>
<dbReference type="Gene3D" id="3.40.50.300">
    <property type="entry name" value="P-loop containing nucleotide triphosphate hydrolases"/>
    <property type="match status" value="1"/>
</dbReference>
<comment type="subcellular location">
    <subcellularLocation>
        <location evidence="12">Cell inner membrane</location>
        <topology evidence="12">Peripheral membrane protein</topology>
        <orientation evidence="12">Cytoplasmic side</orientation>
    </subcellularLocation>
    <subcellularLocation>
        <location evidence="2">Cell membrane</location>
        <topology evidence="2">Peripheral membrane protein</topology>
    </subcellularLocation>
</comment>
<keyword evidence="5" id="KW-0813">Transport</keyword>
<sequence length="253" mass="27433">MLFDGVAVQYSAGPPILHDVTFTLAPGSFHFLVGRSGAGKSSMLKVLYLGLRPTRGTVSLFGRDVASLNRAEMPALRRRIGVVFQDFRLIEHLSTFDNVALPLRIAGVREAEIKKHVTELLSWVGLKDHLDALPPTLSGGQQQRVSIARAVIARPSLLLADEPTGNVDDVIGLRLMYLFEELNRLGTTVVIATHNDTLVSRFSHRQLRIEDGSIRVFDPRPMTAYPSPQGTMGAPAATGGPPTGPVRRPGAAQ</sequence>
<evidence type="ECO:0000256" key="6">
    <source>
        <dbReference type="ARBA" id="ARBA00022475"/>
    </source>
</evidence>
<dbReference type="Proteomes" id="UP001230156">
    <property type="component" value="Unassembled WGS sequence"/>
</dbReference>
<dbReference type="PANTHER" id="PTHR24220:SF470">
    <property type="entry name" value="CELL DIVISION ATP-BINDING PROTEIN FTSE"/>
    <property type="match status" value="1"/>
</dbReference>
<evidence type="ECO:0000256" key="1">
    <source>
        <dbReference type="ARBA" id="ARBA00002579"/>
    </source>
</evidence>
<keyword evidence="10 12" id="KW-0472">Membrane</keyword>
<evidence type="ECO:0000259" key="14">
    <source>
        <dbReference type="PROSITE" id="PS50893"/>
    </source>
</evidence>
<evidence type="ECO:0000313" key="16">
    <source>
        <dbReference type="Proteomes" id="UP001230156"/>
    </source>
</evidence>
<dbReference type="NCBIfam" id="TIGR02673">
    <property type="entry name" value="FtsE"/>
    <property type="match status" value="1"/>
</dbReference>
<evidence type="ECO:0000256" key="7">
    <source>
        <dbReference type="ARBA" id="ARBA00022618"/>
    </source>
</evidence>
<name>A0ABU0YHZ1_9PROT</name>
<evidence type="ECO:0000256" key="10">
    <source>
        <dbReference type="ARBA" id="ARBA00023136"/>
    </source>
</evidence>
<evidence type="ECO:0000256" key="11">
    <source>
        <dbReference type="ARBA" id="ARBA00023306"/>
    </source>
</evidence>
<evidence type="ECO:0000256" key="13">
    <source>
        <dbReference type="SAM" id="MobiDB-lite"/>
    </source>
</evidence>
<dbReference type="CDD" id="cd03255">
    <property type="entry name" value="ABC_MJ0796_LolCDE_FtsE"/>
    <property type="match status" value="1"/>
</dbReference>
<dbReference type="SUPFAM" id="SSF52540">
    <property type="entry name" value="P-loop containing nucleoside triphosphate hydrolases"/>
    <property type="match status" value="1"/>
</dbReference>
<comment type="caution">
    <text evidence="15">The sequence shown here is derived from an EMBL/GenBank/DDBJ whole genome shotgun (WGS) entry which is preliminary data.</text>
</comment>
<reference evidence="16" key="1">
    <citation type="submission" date="2023-08" db="EMBL/GenBank/DDBJ databases">
        <title>Rhodospirillaceae gen. nov., a novel taxon isolated from the Yangtze River Yuezi River estuary sludge.</title>
        <authorList>
            <person name="Ruan L."/>
        </authorList>
    </citation>
    <scope>NUCLEOTIDE SEQUENCE [LARGE SCALE GENOMIC DNA]</scope>
    <source>
        <strain evidence="16">R-7</strain>
    </source>
</reference>
<evidence type="ECO:0000256" key="12">
    <source>
        <dbReference type="RuleBase" id="RU365094"/>
    </source>
</evidence>
<evidence type="ECO:0000313" key="15">
    <source>
        <dbReference type="EMBL" id="MDQ7246671.1"/>
    </source>
</evidence>
<dbReference type="GO" id="GO:0051301">
    <property type="term" value="P:cell division"/>
    <property type="evidence" value="ECO:0007669"/>
    <property type="project" value="UniProtKB-KW"/>
</dbReference>
<dbReference type="GO" id="GO:0005524">
    <property type="term" value="F:ATP binding"/>
    <property type="evidence" value="ECO:0007669"/>
    <property type="project" value="UniProtKB-KW"/>
</dbReference>
<evidence type="ECO:0000256" key="5">
    <source>
        <dbReference type="ARBA" id="ARBA00022448"/>
    </source>
</evidence>
<dbReference type="InterPro" id="IPR017911">
    <property type="entry name" value="MacB-like_ATP-bd"/>
</dbReference>
<dbReference type="Pfam" id="PF00005">
    <property type="entry name" value="ABC_tran"/>
    <property type="match status" value="1"/>
</dbReference>
<keyword evidence="8 12" id="KW-0547">Nucleotide-binding</keyword>
<dbReference type="InterPro" id="IPR027417">
    <property type="entry name" value="P-loop_NTPase"/>
</dbReference>
<feature type="compositionally biased region" description="Low complexity" evidence="13">
    <location>
        <begin position="233"/>
        <end position="253"/>
    </location>
</feature>
<keyword evidence="11 12" id="KW-0131">Cell cycle</keyword>
<comment type="similarity">
    <text evidence="3 12">Belongs to the ABC transporter superfamily.</text>
</comment>
<dbReference type="PROSITE" id="PS00211">
    <property type="entry name" value="ABC_TRANSPORTER_1"/>
    <property type="match status" value="1"/>
</dbReference>
<dbReference type="EMBL" id="JAUYVI010000001">
    <property type="protein sequence ID" value="MDQ7246671.1"/>
    <property type="molecule type" value="Genomic_DNA"/>
</dbReference>
<keyword evidence="7 12" id="KW-0132">Cell division</keyword>
<evidence type="ECO:0000256" key="4">
    <source>
        <dbReference type="ARBA" id="ARBA00020019"/>
    </source>
</evidence>
<proteinExistence type="inferred from homology"/>
<dbReference type="InterPro" id="IPR003593">
    <property type="entry name" value="AAA+_ATPase"/>
</dbReference>
<evidence type="ECO:0000256" key="3">
    <source>
        <dbReference type="ARBA" id="ARBA00005417"/>
    </source>
</evidence>
<organism evidence="15 16">
    <name type="scientific">Dongia sedimenti</name>
    <dbReference type="NCBI Taxonomy" id="3064282"/>
    <lineage>
        <taxon>Bacteria</taxon>
        <taxon>Pseudomonadati</taxon>
        <taxon>Pseudomonadota</taxon>
        <taxon>Alphaproteobacteria</taxon>
        <taxon>Rhodospirillales</taxon>
        <taxon>Dongiaceae</taxon>
        <taxon>Dongia</taxon>
    </lineage>
</organism>
<protein>
    <recommendedName>
        <fullName evidence="4 12">Cell division ATP-binding protein FtsE</fullName>
    </recommendedName>
</protein>
<comment type="function">
    <text evidence="1">Part of the ABC transporter FtsEX involved in cellular division. Important for assembly or stability of the septal ring.</text>
</comment>
<evidence type="ECO:0000256" key="8">
    <source>
        <dbReference type="ARBA" id="ARBA00022741"/>
    </source>
</evidence>
<keyword evidence="16" id="KW-1185">Reference proteome</keyword>
<keyword evidence="6 12" id="KW-1003">Cell membrane</keyword>
<dbReference type="InterPro" id="IPR003439">
    <property type="entry name" value="ABC_transporter-like_ATP-bd"/>
</dbReference>
<keyword evidence="9 12" id="KW-0067">ATP-binding</keyword>
<dbReference type="InterPro" id="IPR017871">
    <property type="entry name" value="ABC_transporter-like_CS"/>
</dbReference>
<dbReference type="PANTHER" id="PTHR24220">
    <property type="entry name" value="IMPORT ATP-BINDING PROTEIN"/>
    <property type="match status" value="1"/>
</dbReference>
<feature type="domain" description="ABC transporter" evidence="14">
    <location>
        <begin position="1"/>
        <end position="236"/>
    </location>
</feature>
<dbReference type="InterPro" id="IPR015854">
    <property type="entry name" value="ABC_transpr_LolD-like"/>
</dbReference>
<accession>A0ABU0YHZ1</accession>
<comment type="subunit">
    <text evidence="12">Homodimer. Forms a membrane-associated complex with FtsX.</text>
</comment>
<gene>
    <name evidence="12 15" type="primary">ftsE</name>
    <name evidence="15" type="ORF">Q8A70_03300</name>
</gene>
<evidence type="ECO:0000256" key="9">
    <source>
        <dbReference type="ARBA" id="ARBA00022840"/>
    </source>
</evidence>
<feature type="region of interest" description="Disordered" evidence="13">
    <location>
        <begin position="218"/>
        <end position="253"/>
    </location>
</feature>
<dbReference type="PROSITE" id="PS50893">
    <property type="entry name" value="ABC_TRANSPORTER_2"/>
    <property type="match status" value="1"/>
</dbReference>
<dbReference type="InterPro" id="IPR005286">
    <property type="entry name" value="Cell_div_FtsE"/>
</dbReference>